<gene>
    <name evidence="1" type="ORF">Tci_923950</name>
</gene>
<reference evidence="1" key="1">
    <citation type="journal article" date="2019" name="Sci. Rep.">
        <title>Draft genome of Tanacetum cinerariifolium, the natural source of mosquito coil.</title>
        <authorList>
            <person name="Yamashiro T."/>
            <person name="Shiraishi A."/>
            <person name="Satake H."/>
            <person name="Nakayama K."/>
        </authorList>
    </citation>
    <scope>NUCLEOTIDE SEQUENCE</scope>
</reference>
<name>A0A699X4E6_TANCI</name>
<organism evidence="1">
    <name type="scientific">Tanacetum cinerariifolium</name>
    <name type="common">Dalmatian daisy</name>
    <name type="synonym">Chrysanthemum cinerariifolium</name>
    <dbReference type="NCBI Taxonomy" id="118510"/>
    <lineage>
        <taxon>Eukaryota</taxon>
        <taxon>Viridiplantae</taxon>
        <taxon>Streptophyta</taxon>
        <taxon>Embryophyta</taxon>
        <taxon>Tracheophyta</taxon>
        <taxon>Spermatophyta</taxon>
        <taxon>Magnoliopsida</taxon>
        <taxon>eudicotyledons</taxon>
        <taxon>Gunneridae</taxon>
        <taxon>Pentapetalae</taxon>
        <taxon>asterids</taxon>
        <taxon>campanulids</taxon>
        <taxon>Asterales</taxon>
        <taxon>Asteraceae</taxon>
        <taxon>Asteroideae</taxon>
        <taxon>Anthemideae</taxon>
        <taxon>Anthemidinae</taxon>
        <taxon>Tanacetum</taxon>
    </lineage>
</organism>
<dbReference type="EMBL" id="BKCJ011776628">
    <property type="protein sequence ID" value="GFD51981.1"/>
    <property type="molecule type" value="Genomic_DNA"/>
</dbReference>
<proteinExistence type="predicted"/>
<evidence type="ECO:0000313" key="1">
    <source>
        <dbReference type="EMBL" id="GFD51981.1"/>
    </source>
</evidence>
<sequence>MRRIGKGFSGVETPLFEGMLAVGQPAEEGLVDEQVQVDDDVAAAVEEHVAEDVAH</sequence>
<comment type="caution">
    <text evidence="1">The sequence shown here is derived from an EMBL/GenBank/DDBJ whole genome shotgun (WGS) entry which is preliminary data.</text>
</comment>
<feature type="non-terminal residue" evidence="1">
    <location>
        <position position="55"/>
    </location>
</feature>
<dbReference type="AlphaFoldDB" id="A0A699X4E6"/>
<protein>
    <submittedName>
        <fullName evidence="1">Uncharacterized protein</fullName>
    </submittedName>
</protein>
<accession>A0A699X4E6</accession>